<organism evidence="1 2">
    <name type="scientific">Streptomyces caniferus</name>
    <dbReference type="NCBI Taxonomy" id="285557"/>
    <lineage>
        <taxon>Bacteria</taxon>
        <taxon>Bacillati</taxon>
        <taxon>Actinomycetota</taxon>
        <taxon>Actinomycetes</taxon>
        <taxon>Kitasatosporales</taxon>
        <taxon>Streptomycetaceae</taxon>
        <taxon>Streptomyces</taxon>
    </lineage>
</organism>
<reference evidence="1 2" key="1">
    <citation type="submission" date="2019-12" db="EMBL/GenBank/DDBJ databases">
        <title>Whole genome shotgun sequence of Streptomyces caniferus NBRC 15389.</title>
        <authorList>
            <person name="Ichikawa N."/>
            <person name="Kimura A."/>
            <person name="Kitahashi Y."/>
            <person name="Komaki H."/>
            <person name="Tamura T."/>
        </authorList>
    </citation>
    <scope>NUCLEOTIDE SEQUENCE [LARGE SCALE GENOMIC DNA]</scope>
    <source>
        <strain evidence="1 2">NBRC 15389</strain>
    </source>
</reference>
<name>A0A640SIQ2_9ACTN</name>
<dbReference type="RefSeq" id="WP_159481603.1">
    <property type="nucleotide sequence ID" value="NZ_BAAATH010000012.1"/>
</dbReference>
<evidence type="ECO:0000313" key="1">
    <source>
        <dbReference type="EMBL" id="GFE10840.1"/>
    </source>
</evidence>
<protein>
    <submittedName>
        <fullName evidence="1">Uncharacterized protein</fullName>
    </submittedName>
</protein>
<accession>A0A640SIQ2</accession>
<dbReference type="Proteomes" id="UP000435837">
    <property type="component" value="Unassembled WGS sequence"/>
</dbReference>
<dbReference type="EMBL" id="BLIN01000005">
    <property type="protein sequence ID" value="GFE10840.1"/>
    <property type="molecule type" value="Genomic_DNA"/>
</dbReference>
<dbReference type="AlphaFoldDB" id="A0A640SIQ2"/>
<evidence type="ECO:0000313" key="2">
    <source>
        <dbReference type="Proteomes" id="UP000435837"/>
    </source>
</evidence>
<sequence length="142" mass="15321">MHKEATYRPADGTSGLDARIAAGRVRQRPGTGETWLSRWALYPAGVRRGPYATPTHTNLTTTMAGLERLLAVIRSEEATTAPAVQNTALEPVPVEGCVICKAAANGRTSAYARDAEGSVRAFNLIIGQHPHRRVTDWEGAKE</sequence>
<dbReference type="OrthoDB" id="4235442at2"/>
<proteinExistence type="predicted"/>
<gene>
    <name evidence="1" type="ORF">Scani_71080</name>
</gene>
<dbReference type="GeneID" id="97315690"/>
<comment type="caution">
    <text evidence="1">The sequence shown here is derived from an EMBL/GenBank/DDBJ whole genome shotgun (WGS) entry which is preliminary data.</text>
</comment>